<dbReference type="GO" id="GO:0005737">
    <property type="term" value="C:cytoplasm"/>
    <property type="evidence" value="ECO:0007669"/>
    <property type="project" value="TreeGrafter"/>
</dbReference>
<proteinExistence type="predicted"/>
<evidence type="ECO:0000313" key="1">
    <source>
        <dbReference type="EMBL" id="GAH61115.1"/>
    </source>
</evidence>
<feature type="non-terminal residue" evidence="1">
    <location>
        <position position="125"/>
    </location>
</feature>
<accession>X1HVM1</accession>
<dbReference type="EMBL" id="BARU01017573">
    <property type="protein sequence ID" value="GAH61115.1"/>
    <property type="molecule type" value="Genomic_DNA"/>
</dbReference>
<gene>
    <name evidence="1" type="ORF">S03H2_29134</name>
</gene>
<dbReference type="InterPro" id="IPR029063">
    <property type="entry name" value="SAM-dependent_MTases_sf"/>
</dbReference>
<protein>
    <recommendedName>
        <fullName evidence="2">16S rRNA (Cytosine(1402)-N(4))-methyltransferase</fullName>
    </recommendedName>
</protein>
<dbReference type="PANTHER" id="PTHR11265">
    <property type="entry name" value="S-ADENOSYL-METHYLTRANSFERASE MRAW"/>
    <property type="match status" value="1"/>
</dbReference>
<dbReference type="GO" id="GO:0071424">
    <property type="term" value="F:rRNA (cytosine-N4-)-methyltransferase activity"/>
    <property type="evidence" value="ECO:0007669"/>
    <property type="project" value="TreeGrafter"/>
</dbReference>
<dbReference type="Pfam" id="PF01795">
    <property type="entry name" value="Methyltransf_5"/>
    <property type="match status" value="1"/>
</dbReference>
<name>X1HVM1_9ZZZZ</name>
<organism evidence="1">
    <name type="scientific">marine sediment metagenome</name>
    <dbReference type="NCBI Taxonomy" id="412755"/>
    <lineage>
        <taxon>unclassified sequences</taxon>
        <taxon>metagenomes</taxon>
        <taxon>ecological metagenomes</taxon>
    </lineage>
</organism>
<reference evidence="1" key="1">
    <citation type="journal article" date="2014" name="Front. Microbiol.">
        <title>High frequency of phylogenetically diverse reductive dehalogenase-homologous genes in deep subseafloor sedimentary metagenomes.</title>
        <authorList>
            <person name="Kawai M."/>
            <person name="Futagami T."/>
            <person name="Toyoda A."/>
            <person name="Takaki Y."/>
            <person name="Nishi S."/>
            <person name="Hori S."/>
            <person name="Arai W."/>
            <person name="Tsubouchi T."/>
            <person name="Morono Y."/>
            <person name="Uchiyama I."/>
            <person name="Ito T."/>
            <person name="Fujiyama A."/>
            <person name="Inagaki F."/>
            <person name="Takami H."/>
        </authorList>
    </citation>
    <scope>NUCLEOTIDE SEQUENCE</scope>
    <source>
        <strain evidence="1">Expedition CK06-06</strain>
    </source>
</reference>
<dbReference type="InterPro" id="IPR002903">
    <property type="entry name" value="RsmH"/>
</dbReference>
<dbReference type="GO" id="GO:0070475">
    <property type="term" value="P:rRNA base methylation"/>
    <property type="evidence" value="ECO:0007669"/>
    <property type="project" value="TreeGrafter"/>
</dbReference>
<dbReference type="Gene3D" id="3.40.50.150">
    <property type="entry name" value="Vaccinia Virus protein VP39"/>
    <property type="match status" value="1"/>
</dbReference>
<sequence length="125" mass="13080">MKDNEGAAVESAHLPVMLNEAVQGLRVREDGTYLDGTFGRGGHARAVLAQLGPAGKLLLMDRDPAAVAHARGEFGGDARVAIRHGNFADLAGWDATAQGLDGVLLDLGVSSPQLDEAERGFSFRA</sequence>
<dbReference type="AlphaFoldDB" id="X1HVM1"/>
<dbReference type="PANTHER" id="PTHR11265:SF0">
    <property type="entry name" value="12S RRNA N4-METHYLCYTIDINE METHYLTRANSFERASE"/>
    <property type="match status" value="1"/>
</dbReference>
<comment type="caution">
    <text evidence="1">The sequence shown here is derived from an EMBL/GenBank/DDBJ whole genome shotgun (WGS) entry which is preliminary data.</text>
</comment>
<dbReference type="SUPFAM" id="SSF53335">
    <property type="entry name" value="S-adenosyl-L-methionine-dependent methyltransferases"/>
    <property type="match status" value="1"/>
</dbReference>
<evidence type="ECO:0008006" key="2">
    <source>
        <dbReference type="Google" id="ProtNLM"/>
    </source>
</evidence>